<dbReference type="OrthoDB" id="6730379at2759"/>
<dbReference type="SUPFAM" id="SSF54928">
    <property type="entry name" value="RNA-binding domain, RBD"/>
    <property type="match status" value="1"/>
</dbReference>
<organism evidence="4 5">
    <name type="scientific">Psilocybe cf. subviscida</name>
    <dbReference type="NCBI Taxonomy" id="2480587"/>
    <lineage>
        <taxon>Eukaryota</taxon>
        <taxon>Fungi</taxon>
        <taxon>Dikarya</taxon>
        <taxon>Basidiomycota</taxon>
        <taxon>Agaricomycotina</taxon>
        <taxon>Agaricomycetes</taxon>
        <taxon>Agaricomycetidae</taxon>
        <taxon>Agaricales</taxon>
        <taxon>Agaricineae</taxon>
        <taxon>Strophariaceae</taxon>
        <taxon>Psilocybe</taxon>
    </lineage>
</organism>
<sequence>MASTSATTLDDLIPSPTSPDVVPLPPRDDHLFYPSLDEDEAAGRDTPPAENHPRPVLTDRLYVGNLHPTVDEYTLLQVFSKFGRVTKLDYLFHKAGPLKGKPRGYAFLEYADKDVSPPVSFIHNICFDCTSFFVAIFNSLTLVLFHDMLALMAASTFIDDTAGVAHIEAHKALTMAHDKLLRGRKLVVTFAQQAPLDQYPGGALKNRKTMMDVGRPTTLSMIKSSVHGRHHEGKTQDKIARMEAKLRQMERTNPKPKAPSPTEMDTGDTPPSSVSTPKSHPSLPNKPPSPTPDAPSASLPYHPSLPVKPPPIIPGLQPPASHHPVQRTSSPAGVAFGSTKKALPKDPQELAAPLIKSMTATATTTTRGTKAHKLVGVKIKAKEKPKVGSPQPLV</sequence>
<keyword evidence="5" id="KW-1185">Reference proteome</keyword>
<dbReference type="Proteomes" id="UP000567179">
    <property type="component" value="Unassembled WGS sequence"/>
</dbReference>
<dbReference type="InterPro" id="IPR012677">
    <property type="entry name" value="Nucleotide-bd_a/b_plait_sf"/>
</dbReference>
<comment type="caution">
    <text evidence="4">The sequence shown here is derived from an EMBL/GenBank/DDBJ whole genome shotgun (WGS) entry which is preliminary data.</text>
</comment>
<dbReference type="EMBL" id="JAACJJ010000058">
    <property type="protein sequence ID" value="KAF5309973.1"/>
    <property type="molecule type" value="Genomic_DNA"/>
</dbReference>
<dbReference type="PANTHER" id="PTHR48038">
    <property type="entry name" value="RIBONUCLEOPROTEIN RB97D"/>
    <property type="match status" value="1"/>
</dbReference>
<dbReference type="Gene3D" id="3.30.70.330">
    <property type="match status" value="1"/>
</dbReference>
<evidence type="ECO:0000256" key="1">
    <source>
        <dbReference type="PROSITE-ProRule" id="PRU00176"/>
    </source>
</evidence>
<evidence type="ECO:0000313" key="5">
    <source>
        <dbReference type="Proteomes" id="UP000567179"/>
    </source>
</evidence>
<gene>
    <name evidence="4" type="ORF">D9619_010467</name>
</gene>
<reference evidence="4 5" key="1">
    <citation type="journal article" date="2020" name="ISME J.">
        <title>Uncovering the hidden diversity of litter-decomposition mechanisms in mushroom-forming fungi.</title>
        <authorList>
            <person name="Floudas D."/>
            <person name="Bentzer J."/>
            <person name="Ahren D."/>
            <person name="Johansson T."/>
            <person name="Persson P."/>
            <person name="Tunlid A."/>
        </authorList>
    </citation>
    <scope>NUCLEOTIDE SEQUENCE [LARGE SCALE GENOMIC DNA]</scope>
    <source>
        <strain evidence="4 5">CBS 101986</strain>
    </source>
</reference>
<dbReference type="PANTHER" id="PTHR48038:SF1">
    <property type="entry name" value="RIBONUCLEOPROTEIN RB97D"/>
    <property type="match status" value="1"/>
</dbReference>
<dbReference type="GO" id="GO:0003723">
    <property type="term" value="F:RNA binding"/>
    <property type="evidence" value="ECO:0007669"/>
    <property type="project" value="UniProtKB-UniRule"/>
</dbReference>
<evidence type="ECO:0000256" key="2">
    <source>
        <dbReference type="SAM" id="MobiDB-lite"/>
    </source>
</evidence>
<name>A0A8H5ES09_9AGAR</name>
<feature type="compositionally biased region" description="Pro residues" evidence="2">
    <location>
        <begin position="306"/>
        <end position="317"/>
    </location>
</feature>
<protein>
    <recommendedName>
        <fullName evidence="3">RRM domain-containing protein</fullName>
    </recommendedName>
</protein>
<accession>A0A8H5ES09</accession>
<feature type="region of interest" description="Disordered" evidence="2">
    <location>
        <begin position="248"/>
        <end position="350"/>
    </location>
</feature>
<feature type="compositionally biased region" description="Pro residues" evidence="2">
    <location>
        <begin position="284"/>
        <end position="293"/>
    </location>
</feature>
<proteinExistence type="predicted"/>
<dbReference type="SMART" id="SM00360">
    <property type="entry name" value="RRM"/>
    <property type="match status" value="1"/>
</dbReference>
<dbReference type="PROSITE" id="PS50102">
    <property type="entry name" value="RRM"/>
    <property type="match status" value="1"/>
</dbReference>
<dbReference type="InterPro" id="IPR035979">
    <property type="entry name" value="RBD_domain_sf"/>
</dbReference>
<dbReference type="Pfam" id="PF00076">
    <property type="entry name" value="RRM_1"/>
    <property type="match status" value="1"/>
</dbReference>
<keyword evidence="1" id="KW-0694">RNA-binding</keyword>
<dbReference type="InterPro" id="IPR000504">
    <property type="entry name" value="RRM_dom"/>
</dbReference>
<feature type="domain" description="RRM" evidence="3">
    <location>
        <begin position="59"/>
        <end position="114"/>
    </location>
</feature>
<evidence type="ECO:0000313" key="4">
    <source>
        <dbReference type="EMBL" id="KAF5309973.1"/>
    </source>
</evidence>
<feature type="region of interest" description="Disordered" evidence="2">
    <location>
        <begin position="1"/>
        <end position="55"/>
    </location>
</feature>
<dbReference type="AlphaFoldDB" id="A0A8H5ES09"/>
<evidence type="ECO:0000259" key="3">
    <source>
        <dbReference type="PROSITE" id="PS50102"/>
    </source>
</evidence>